<dbReference type="RefSeq" id="XP_008183582.1">
    <property type="nucleotide sequence ID" value="XM_008185360.2"/>
</dbReference>
<accession>A0A8R2F8P1</accession>
<reference evidence="2" key="2">
    <citation type="submission" date="2022-06" db="UniProtKB">
        <authorList>
            <consortium name="EnsemblMetazoa"/>
        </authorList>
    </citation>
    <scope>IDENTIFICATION</scope>
</reference>
<dbReference type="KEGG" id="api:100569152"/>
<keyword evidence="1" id="KW-1133">Transmembrane helix</keyword>
<dbReference type="OrthoDB" id="10314443at2759"/>
<dbReference type="AlphaFoldDB" id="A0A8R2F8P1"/>
<evidence type="ECO:0000256" key="1">
    <source>
        <dbReference type="SAM" id="Phobius"/>
    </source>
</evidence>
<protein>
    <submittedName>
        <fullName evidence="2">Uncharacterized protein</fullName>
    </submittedName>
</protein>
<keyword evidence="3" id="KW-1185">Reference proteome</keyword>
<dbReference type="EnsemblMetazoa" id="XM_008185360.3">
    <property type="protein sequence ID" value="XP_008183582.1"/>
    <property type="gene ID" value="LOC100569152"/>
</dbReference>
<name>A0A8R2F8P1_ACYPI</name>
<organism evidence="2 3">
    <name type="scientific">Acyrthosiphon pisum</name>
    <name type="common">Pea aphid</name>
    <dbReference type="NCBI Taxonomy" id="7029"/>
    <lineage>
        <taxon>Eukaryota</taxon>
        <taxon>Metazoa</taxon>
        <taxon>Ecdysozoa</taxon>
        <taxon>Arthropoda</taxon>
        <taxon>Hexapoda</taxon>
        <taxon>Insecta</taxon>
        <taxon>Pterygota</taxon>
        <taxon>Neoptera</taxon>
        <taxon>Paraneoptera</taxon>
        <taxon>Hemiptera</taxon>
        <taxon>Sternorrhyncha</taxon>
        <taxon>Aphidomorpha</taxon>
        <taxon>Aphidoidea</taxon>
        <taxon>Aphididae</taxon>
        <taxon>Macrosiphini</taxon>
        <taxon>Acyrthosiphon</taxon>
    </lineage>
</organism>
<feature type="transmembrane region" description="Helical" evidence="1">
    <location>
        <begin position="12"/>
        <end position="31"/>
    </location>
</feature>
<dbReference type="Proteomes" id="UP000007819">
    <property type="component" value="Chromosome A1"/>
</dbReference>
<keyword evidence="1" id="KW-0472">Membrane</keyword>
<proteinExistence type="predicted"/>
<reference evidence="3" key="1">
    <citation type="submission" date="2010-06" db="EMBL/GenBank/DDBJ databases">
        <authorList>
            <person name="Jiang H."/>
            <person name="Abraham K."/>
            <person name="Ali S."/>
            <person name="Alsbrooks S.L."/>
            <person name="Anim B.N."/>
            <person name="Anosike U.S."/>
            <person name="Attaway T."/>
            <person name="Bandaranaike D.P."/>
            <person name="Battles P.K."/>
            <person name="Bell S.N."/>
            <person name="Bell A.V."/>
            <person name="Beltran B."/>
            <person name="Bickham C."/>
            <person name="Bustamante Y."/>
            <person name="Caleb T."/>
            <person name="Canada A."/>
            <person name="Cardenas V."/>
            <person name="Carter K."/>
            <person name="Chacko J."/>
            <person name="Chandrabose M.N."/>
            <person name="Chavez D."/>
            <person name="Chavez A."/>
            <person name="Chen L."/>
            <person name="Chu H.-S."/>
            <person name="Claassen K.J."/>
            <person name="Cockrell R."/>
            <person name="Collins M."/>
            <person name="Cooper J.A."/>
            <person name="Cree A."/>
            <person name="Curry S.M."/>
            <person name="Da Y."/>
            <person name="Dao M.D."/>
            <person name="Das B."/>
            <person name="Davila M.-L."/>
            <person name="Davy-Carroll L."/>
            <person name="Denson S."/>
            <person name="Dinh H."/>
            <person name="Ebong V.E."/>
            <person name="Edwards J.R."/>
            <person name="Egan A."/>
            <person name="El-Daye J."/>
            <person name="Escobedo L."/>
            <person name="Fernandez S."/>
            <person name="Fernando P.R."/>
            <person name="Flagg N."/>
            <person name="Forbes L.D."/>
            <person name="Fowler R.G."/>
            <person name="Fu Q."/>
            <person name="Gabisi R.A."/>
            <person name="Ganer J."/>
            <person name="Garbino Pronczuk A."/>
            <person name="Garcia R.M."/>
            <person name="Garner T."/>
            <person name="Garrett T.E."/>
            <person name="Gonzalez D.A."/>
            <person name="Hamid H."/>
            <person name="Hawkins E.S."/>
            <person name="Hirani K."/>
            <person name="Hogues M.E."/>
            <person name="Hollins B."/>
            <person name="Hsiao C.-H."/>
            <person name="Jabil R."/>
            <person name="James M.L."/>
            <person name="Jhangiani S.N."/>
            <person name="Johnson B."/>
            <person name="Johnson Q."/>
            <person name="Joshi V."/>
            <person name="Kalu J.B."/>
            <person name="Kam C."/>
            <person name="Kashfia A."/>
            <person name="Keebler J."/>
            <person name="Kisamo H."/>
            <person name="Kovar C.L."/>
            <person name="Lago L.A."/>
            <person name="Lai C.-Y."/>
            <person name="Laidlaw J."/>
            <person name="Lara F."/>
            <person name="Le T.-K."/>
            <person name="Lee S.L."/>
            <person name="Legall F.H."/>
            <person name="Lemon S.J."/>
            <person name="Lewis L.R."/>
            <person name="Li B."/>
            <person name="Liu Y."/>
            <person name="Liu Y.-S."/>
            <person name="Lopez J."/>
            <person name="Lozado R.J."/>
            <person name="Lu J."/>
            <person name="Madu R.C."/>
            <person name="Maheshwari M."/>
            <person name="Maheshwari R."/>
            <person name="Malloy K."/>
            <person name="Martinez E."/>
            <person name="Mathew T."/>
            <person name="Mercado I.C."/>
            <person name="Mercado C."/>
            <person name="Meyer B."/>
            <person name="Montgomery K."/>
            <person name="Morgan M.B."/>
            <person name="Munidasa M."/>
            <person name="Nazareth L.V."/>
            <person name="Nelson J."/>
            <person name="Ng B.M."/>
            <person name="Nguyen N.B."/>
            <person name="Nguyen P.Q."/>
            <person name="Nguyen T."/>
            <person name="Obregon M."/>
            <person name="Okwuonu G.O."/>
            <person name="Onwere C.G."/>
            <person name="Orozco G."/>
            <person name="Parra A."/>
            <person name="Patel S."/>
            <person name="Patil S."/>
            <person name="Perez A."/>
            <person name="Perez Y."/>
            <person name="Pham C."/>
            <person name="Primus E.L."/>
            <person name="Pu L.-L."/>
            <person name="Puazo M."/>
            <person name="Qin X."/>
            <person name="Quiroz J.B."/>
            <person name="Reese J."/>
            <person name="Richards S."/>
            <person name="Rives C.M."/>
            <person name="Robberts R."/>
            <person name="Ruiz S.J."/>
            <person name="Ruiz M.J."/>
            <person name="Santibanez J."/>
            <person name="Schneider B.W."/>
            <person name="Sisson I."/>
            <person name="Smith M."/>
            <person name="Sodergren E."/>
            <person name="Song X.-Z."/>
            <person name="Song B.B."/>
            <person name="Summersgill H."/>
            <person name="Thelus R."/>
            <person name="Thornton R.D."/>
            <person name="Trejos Z.Y."/>
            <person name="Usmani K."/>
            <person name="Vattathil S."/>
            <person name="Villasana D."/>
            <person name="Walker D.L."/>
            <person name="Wang S."/>
            <person name="Wang K."/>
            <person name="White C.S."/>
            <person name="Williams A.C."/>
            <person name="Williamson J."/>
            <person name="Wilson K."/>
            <person name="Woghiren I.O."/>
            <person name="Woodworth J.R."/>
            <person name="Worley K.C."/>
            <person name="Wright R.A."/>
            <person name="Wu W."/>
            <person name="Young L."/>
            <person name="Zhang L."/>
            <person name="Zhang J."/>
            <person name="Zhu Y."/>
            <person name="Muzny D.M."/>
            <person name="Weinstock G."/>
            <person name="Gibbs R.A."/>
        </authorList>
    </citation>
    <scope>NUCLEOTIDE SEQUENCE [LARGE SCALE GENOMIC DNA]</scope>
    <source>
        <strain evidence="3">LSR1</strain>
    </source>
</reference>
<sequence length="135" mass="15391">MLKDNWNSNKIFCLIFSYSVIILIYFLGIAYDISCGFKKLPIFGGTPVFGSIFKQNNINVKLSSAAQPPLTERVSLSTQYTYSNFGNTVQNKNSVLPTPTYIGFGQYRIPPQFKPQTELERLSANRPRRSKRHCQ</sequence>
<evidence type="ECO:0000313" key="3">
    <source>
        <dbReference type="Proteomes" id="UP000007819"/>
    </source>
</evidence>
<keyword evidence="1" id="KW-0812">Transmembrane</keyword>
<dbReference type="GeneID" id="100569152"/>
<evidence type="ECO:0000313" key="2">
    <source>
        <dbReference type="EnsemblMetazoa" id="XP_008183582.1"/>
    </source>
</evidence>